<gene>
    <name evidence="1" type="ORF">HZA66_05870</name>
</gene>
<comment type="caution">
    <text evidence="1">The sequence shown here is derived from an EMBL/GenBank/DDBJ whole genome shotgun (WGS) entry which is preliminary data.</text>
</comment>
<evidence type="ECO:0000313" key="2">
    <source>
        <dbReference type="Proteomes" id="UP000782519"/>
    </source>
</evidence>
<reference evidence="1" key="1">
    <citation type="submission" date="2020-07" db="EMBL/GenBank/DDBJ databases">
        <title>Huge and variable diversity of episymbiotic CPR bacteria and DPANN archaea in groundwater ecosystems.</title>
        <authorList>
            <person name="He C.Y."/>
            <person name="Keren R."/>
            <person name="Whittaker M."/>
            <person name="Farag I.F."/>
            <person name="Doudna J."/>
            <person name="Cate J.H.D."/>
            <person name="Banfield J.F."/>
        </authorList>
    </citation>
    <scope>NUCLEOTIDE SEQUENCE</scope>
    <source>
        <strain evidence="1">NC_groundwater_1818_Pr3_B-0.1um_66_35</strain>
    </source>
</reference>
<evidence type="ECO:0000313" key="1">
    <source>
        <dbReference type="EMBL" id="MBI5128948.1"/>
    </source>
</evidence>
<sequence length="80" mass="9287">MRTFSITSPATRGAVFTSRKAAIEFVPEALEVERIIRDYERTREPSILWDELTNLGYERSEIEAIAANPRKRLRTTYLVL</sequence>
<dbReference type="AlphaFoldDB" id="A0A933W160"/>
<protein>
    <submittedName>
        <fullName evidence="1">Uncharacterized protein</fullName>
    </submittedName>
</protein>
<name>A0A933W160_RHOPL</name>
<dbReference type="Proteomes" id="UP000782519">
    <property type="component" value="Unassembled WGS sequence"/>
</dbReference>
<proteinExistence type="predicted"/>
<organism evidence="1 2">
    <name type="scientific">Rhodopseudomonas palustris</name>
    <dbReference type="NCBI Taxonomy" id="1076"/>
    <lineage>
        <taxon>Bacteria</taxon>
        <taxon>Pseudomonadati</taxon>
        <taxon>Pseudomonadota</taxon>
        <taxon>Alphaproteobacteria</taxon>
        <taxon>Hyphomicrobiales</taxon>
        <taxon>Nitrobacteraceae</taxon>
        <taxon>Rhodopseudomonas</taxon>
    </lineage>
</organism>
<dbReference type="EMBL" id="JACRJB010000014">
    <property type="protein sequence ID" value="MBI5128948.1"/>
    <property type="molecule type" value="Genomic_DNA"/>
</dbReference>
<accession>A0A933W160</accession>